<accession>A0ABS5XLD7</accession>
<dbReference type="Gene3D" id="3.40.190.10">
    <property type="entry name" value="Periplasmic binding protein-like II"/>
    <property type="match status" value="2"/>
</dbReference>
<sequence length="301" mass="32939">MNVKLPKPVSMMLACLLALLPVLASANTLERVRSNNAITLGYVRDFAPFSNQDGDKATGYAIELCLKVVDKIKSELNLPGLQVRYQGLTVADEIGAVSSGKVDILCTPAPETLADRKSVSFSIPIYTAGLSAVVRKDAPEPLLRVLNGQVAHTGPTWRATINQGLANQTFAAIKDGLTEDWIRDKTRMLGVVTTQVTVKDNMEGVNLVAEGKASAFFSERMLLKNVVEKSKHAEDLMVVPRLFEFVPVSMVLERGDEDFRLLVDTVISEMYRSGEIEQAYAKYLGGARGTSKLLFEVYTLP</sequence>
<organism evidence="6 7">
    <name type="scientific">Metapseudomonas boanensis</name>
    <dbReference type="NCBI Taxonomy" id="2822138"/>
    <lineage>
        <taxon>Bacteria</taxon>
        <taxon>Pseudomonadati</taxon>
        <taxon>Pseudomonadota</taxon>
        <taxon>Gammaproteobacteria</taxon>
        <taxon>Pseudomonadales</taxon>
        <taxon>Pseudomonadaceae</taxon>
        <taxon>Metapseudomonas</taxon>
    </lineage>
</organism>
<comment type="caution">
    <text evidence="6">The sequence shown here is derived from an EMBL/GenBank/DDBJ whole genome shotgun (WGS) entry which is preliminary data.</text>
</comment>
<dbReference type="Pfam" id="PF00497">
    <property type="entry name" value="SBP_bac_3"/>
    <property type="match status" value="1"/>
</dbReference>
<gene>
    <name evidence="6" type="ORF">J7302_20590</name>
</gene>
<keyword evidence="2" id="KW-0813">Transport</keyword>
<evidence type="ECO:0000256" key="1">
    <source>
        <dbReference type="ARBA" id="ARBA00010333"/>
    </source>
</evidence>
<protein>
    <submittedName>
        <fullName evidence="6">Amino acid ABC transporter substrate-binding protein</fullName>
    </submittedName>
</protein>
<dbReference type="SUPFAM" id="SSF53850">
    <property type="entry name" value="Periplasmic binding protein-like II"/>
    <property type="match status" value="1"/>
</dbReference>
<name>A0ABS5XLD7_9GAMM</name>
<evidence type="ECO:0000256" key="4">
    <source>
        <dbReference type="SAM" id="SignalP"/>
    </source>
</evidence>
<dbReference type="RefSeq" id="WP_215378929.1">
    <property type="nucleotide sequence ID" value="NZ_JAGTIS010000013.1"/>
</dbReference>
<feature type="chain" id="PRO_5045601826" evidence="4">
    <location>
        <begin position="27"/>
        <end position="301"/>
    </location>
</feature>
<dbReference type="InterPro" id="IPR051455">
    <property type="entry name" value="Bact_solute-bind_prot3"/>
</dbReference>
<dbReference type="EMBL" id="JAGTIS010000013">
    <property type="protein sequence ID" value="MBT8768511.1"/>
    <property type="molecule type" value="Genomic_DNA"/>
</dbReference>
<evidence type="ECO:0000313" key="7">
    <source>
        <dbReference type="Proteomes" id="UP001519667"/>
    </source>
</evidence>
<evidence type="ECO:0000256" key="2">
    <source>
        <dbReference type="ARBA" id="ARBA00022448"/>
    </source>
</evidence>
<reference evidence="6 7" key="1">
    <citation type="submission" date="2021-04" db="EMBL/GenBank/DDBJ databases">
        <title>Pseudomonas boanensis sp. nov., a bacterium isolated from river water used for household purposes in Boane District, Mozambique.</title>
        <authorList>
            <person name="Nicklasson M."/>
            <person name="Martin-Rodriguez A.J."/>
            <person name="Thorell K."/>
            <person name="Neves L."/>
            <person name="Mussagy A."/>
            <person name="Rydberg H.A."/>
            <person name="Hernroth B."/>
            <person name="Svensson-Stadler L."/>
            <person name="Sjoling A."/>
        </authorList>
    </citation>
    <scope>NUCLEOTIDE SEQUENCE [LARGE SCALE GENOMIC DNA]</scope>
    <source>
        <strain evidence="6 7">DB1</strain>
    </source>
</reference>
<evidence type="ECO:0000313" key="6">
    <source>
        <dbReference type="EMBL" id="MBT8768511.1"/>
    </source>
</evidence>
<dbReference type="SMART" id="SM00062">
    <property type="entry name" value="PBPb"/>
    <property type="match status" value="1"/>
</dbReference>
<evidence type="ECO:0000259" key="5">
    <source>
        <dbReference type="SMART" id="SM00062"/>
    </source>
</evidence>
<dbReference type="CDD" id="cd13688">
    <property type="entry name" value="PBP2_GltI_DEBP"/>
    <property type="match status" value="1"/>
</dbReference>
<proteinExistence type="inferred from homology"/>
<keyword evidence="7" id="KW-1185">Reference proteome</keyword>
<feature type="signal peptide" evidence="4">
    <location>
        <begin position="1"/>
        <end position="26"/>
    </location>
</feature>
<comment type="similarity">
    <text evidence="1">Belongs to the bacterial solute-binding protein 3 family.</text>
</comment>
<evidence type="ECO:0000256" key="3">
    <source>
        <dbReference type="ARBA" id="ARBA00022729"/>
    </source>
</evidence>
<dbReference type="InterPro" id="IPR001638">
    <property type="entry name" value="Solute-binding_3/MltF_N"/>
</dbReference>
<feature type="domain" description="Solute-binding protein family 3/N-terminal" evidence="5">
    <location>
        <begin position="37"/>
        <end position="287"/>
    </location>
</feature>
<dbReference type="Proteomes" id="UP001519667">
    <property type="component" value="Unassembled WGS sequence"/>
</dbReference>
<dbReference type="PANTHER" id="PTHR30085:SF2">
    <property type="entry name" value="GLUTAMATE_ASPARTATE IMPORT SOLUTE-BINDING PROTEIN"/>
    <property type="match status" value="1"/>
</dbReference>
<dbReference type="PANTHER" id="PTHR30085">
    <property type="entry name" value="AMINO ACID ABC TRANSPORTER PERMEASE"/>
    <property type="match status" value="1"/>
</dbReference>
<keyword evidence="3 4" id="KW-0732">Signal</keyword>